<evidence type="ECO:0000256" key="6">
    <source>
        <dbReference type="SAM" id="Phobius"/>
    </source>
</evidence>
<keyword evidence="9" id="KW-1185">Reference proteome</keyword>
<dbReference type="InterPro" id="IPR036259">
    <property type="entry name" value="MFS_trans_sf"/>
</dbReference>
<dbReference type="Proteomes" id="UP000598775">
    <property type="component" value="Unassembled WGS sequence"/>
</dbReference>
<dbReference type="AlphaFoldDB" id="A0A917B137"/>
<feature type="transmembrane region" description="Helical" evidence="6">
    <location>
        <begin position="245"/>
        <end position="266"/>
    </location>
</feature>
<dbReference type="Pfam" id="PF07690">
    <property type="entry name" value="MFS_1"/>
    <property type="match status" value="1"/>
</dbReference>
<feature type="transmembrane region" description="Helical" evidence="6">
    <location>
        <begin position="370"/>
        <end position="387"/>
    </location>
</feature>
<protein>
    <submittedName>
        <fullName evidence="8">MFS transporter</fullName>
    </submittedName>
</protein>
<comment type="caution">
    <text evidence="8">The sequence shown here is derived from an EMBL/GenBank/DDBJ whole genome shotgun (WGS) entry which is preliminary data.</text>
</comment>
<dbReference type="PANTHER" id="PTHR43124:SF10">
    <property type="entry name" value="PURINE EFFLUX PUMP PBUE"/>
    <property type="match status" value="1"/>
</dbReference>
<dbReference type="InterPro" id="IPR011701">
    <property type="entry name" value="MFS"/>
</dbReference>
<gene>
    <name evidence="8" type="primary">araJ</name>
    <name evidence="8" type="ORF">GCM10011399_07680</name>
</gene>
<feature type="transmembrane region" description="Helical" evidence="6">
    <location>
        <begin position="302"/>
        <end position="321"/>
    </location>
</feature>
<keyword evidence="2" id="KW-1003">Cell membrane</keyword>
<feature type="transmembrane region" description="Helical" evidence="6">
    <location>
        <begin position="169"/>
        <end position="189"/>
    </location>
</feature>
<dbReference type="PANTHER" id="PTHR43124">
    <property type="entry name" value="PURINE EFFLUX PUMP PBUE"/>
    <property type="match status" value="1"/>
</dbReference>
<keyword evidence="4 6" id="KW-1133">Transmembrane helix</keyword>
<evidence type="ECO:0000313" key="8">
    <source>
        <dbReference type="EMBL" id="GGF16323.1"/>
    </source>
</evidence>
<dbReference type="InterPro" id="IPR020846">
    <property type="entry name" value="MFS_dom"/>
</dbReference>
<dbReference type="GO" id="GO:0005886">
    <property type="term" value="C:plasma membrane"/>
    <property type="evidence" value="ECO:0007669"/>
    <property type="project" value="UniProtKB-SubCell"/>
</dbReference>
<dbReference type="SUPFAM" id="SSF103473">
    <property type="entry name" value="MFS general substrate transporter"/>
    <property type="match status" value="1"/>
</dbReference>
<evidence type="ECO:0000256" key="5">
    <source>
        <dbReference type="ARBA" id="ARBA00023136"/>
    </source>
</evidence>
<dbReference type="EMBL" id="BMGP01000001">
    <property type="protein sequence ID" value="GGF16323.1"/>
    <property type="molecule type" value="Genomic_DNA"/>
</dbReference>
<feature type="transmembrane region" description="Helical" evidence="6">
    <location>
        <begin position="55"/>
        <end position="73"/>
    </location>
</feature>
<feature type="transmembrane region" description="Helical" evidence="6">
    <location>
        <begin position="140"/>
        <end position="163"/>
    </location>
</feature>
<feature type="transmembrane region" description="Helical" evidence="6">
    <location>
        <begin position="12"/>
        <end position="35"/>
    </location>
</feature>
<organism evidence="8 9">
    <name type="scientific">Subtercola lobariae</name>
    <dbReference type="NCBI Taxonomy" id="1588641"/>
    <lineage>
        <taxon>Bacteria</taxon>
        <taxon>Bacillati</taxon>
        <taxon>Actinomycetota</taxon>
        <taxon>Actinomycetes</taxon>
        <taxon>Micrococcales</taxon>
        <taxon>Microbacteriaceae</taxon>
        <taxon>Subtercola</taxon>
    </lineage>
</organism>
<accession>A0A917B137</accession>
<feature type="domain" description="Major facilitator superfamily (MFS) profile" evidence="7">
    <location>
        <begin position="15"/>
        <end position="391"/>
    </location>
</feature>
<feature type="transmembrane region" description="Helical" evidence="6">
    <location>
        <begin position="85"/>
        <end position="104"/>
    </location>
</feature>
<evidence type="ECO:0000256" key="2">
    <source>
        <dbReference type="ARBA" id="ARBA00022475"/>
    </source>
</evidence>
<feature type="transmembrane region" description="Helical" evidence="6">
    <location>
        <begin position="278"/>
        <end position="296"/>
    </location>
</feature>
<sequence>MTFIEQSYTPRFYPRLALLAVGLFIVGTNAFVIAGLLPDIAATLGVKPSDVSYSITFYAIVVAVAAPVIAIALPKLSRTTLMSSGLVLIALGTVLAAASTNLTLFTVGRIVAALGGAALVPAATAAAATLAPAVKRGQAIAFVSLGFTAATALGSPLGTALGAVGGWQLPLYIVAALAAVLAVLVALFVRDIPLGKTVTLTERFAPLRDHRVVLVLAATLFMTAGFNVVYIFSSEITAGATGGNGSLLALLLLIYGLAGTVGNVGAGYLTDRLGSRRTATVFLVVHIAALVALPIIDLNYLATAIVFAVWGLAAFSSVPPVQHRLISIDPATSGLALSWYTTAMYVGIALAPPLGAAALAVGGAQLVPEVGAAAVAIALIMFQLGYVSRRRRAASAALVVS</sequence>
<feature type="transmembrane region" description="Helical" evidence="6">
    <location>
        <begin position="342"/>
        <end position="364"/>
    </location>
</feature>
<name>A0A917B137_9MICO</name>
<dbReference type="RefSeq" id="WP_188673865.1">
    <property type="nucleotide sequence ID" value="NZ_BMGP01000001.1"/>
</dbReference>
<keyword evidence="5 6" id="KW-0472">Membrane</keyword>
<proteinExistence type="predicted"/>
<dbReference type="InterPro" id="IPR050189">
    <property type="entry name" value="MFS_Efflux_Transporters"/>
</dbReference>
<evidence type="ECO:0000256" key="3">
    <source>
        <dbReference type="ARBA" id="ARBA00022692"/>
    </source>
</evidence>
<dbReference type="PROSITE" id="PS50850">
    <property type="entry name" value="MFS"/>
    <property type="match status" value="1"/>
</dbReference>
<evidence type="ECO:0000256" key="1">
    <source>
        <dbReference type="ARBA" id="ARBA00004651"/>
    </source>
</evidence>
<evidence type="ECO:0000259" key="7">
    <source>
        <dbReference type="PROSITE" id="PS50850"/>
    </source>
</evidence>
<comment type="subcellular location">
    <subcellularLocation>
        <location evidence="1">Cell membrane</location>
        <topology evidence="1">Multi-pass membrane protein</topology>
    </subcellularLocation>
</comment>
<feature type="transmembrane region" description="Helical" evidence="6">
    <location>
        <begin position="110"/>
        <end position="133"/>
    </location>
</feature>
<evidence type="ECO:0000256" key="4">
    <source>
        <dbReference type="ARBA" id="ARBA00022989"/>
    </source>
</evidence>
<evidence type="ECO:0000313" key="9">
    <source>
        <dbReference type="Proteomes" id="UP000598775"/>
    </source>
</evidence>
<dbReference type="Gene3D" id="1.20.1250.20">
    <property type="entry name" value="MFS general substrate transporter like domains"/>
    <property type="match status" value="2"/>
</dbReference>
<keyword evidence="3 6" id="KW-0812">Transmembrane</keyword>
<reference evidence="8 9" key="1">
    <citation type="journal article" date="2014" name="Int. J. Syst. Evol. Microbiol.">
        <title>Complete genome sequence of Corynebacterium casei LMG S-19264T (=DSM 44701T), isolated from a smear-ripened cheese.</title>
        <authorList>
            <consortium name="US DOE Joint Genome Institute (JGI-PGF)"/>
            <person name="Walter F."/>
            <person name="Albersmeier A."/>
            <person name="Kalinowski J."/>
            <person name="Ruckert C."/>
        </authorList>
    </citation>
    <scope>NUCLEOTIDE SEQUENCE [LARGE SCALE GENOMIC DNA]</scope>
    <source>
        <strain evidence="8 9">CGMCC 1.12976</strain>
    </source>
</reference>
<dbReference type="GO" id="GO:0022857">
    <property type="term" value="F:transmembrane transporter activity"/>
    <property type="evidence" value="ECO:0007669"/>
    <property type="project" value="InterPro"/>
</dbReference>
<feature type="transmembrane region" description="Helical" evidence="6">
    <location>
        <begin position="210"/>
        <end position="233"/>
    </location>
</feature>